<proteinExistence type="evidence at transcript level"/>
<evidence type="ECO:0000313" key="2">
    <source>
        <dbReference type="EMBL" id="ACJ74465.1"/>
    </source>
</evidence>
<sequence length="92" mass="9801">MAQNQNEKKGKSRLHEVVTPECPIHPDPPLAQGGFQKPPSGGRQNGPQFPQKGKGTHGLRIGTRLNQGLGHPGIPNPPFPIPGPLAPPPHHQ</sequence>
<evidence type="ECO:0000256" key="1">
    <source>
        <dbReference type="SAM" id="MobiDB-lite"/>
    </source>
</evidence>
<dbReference type="AlphaFoldDB" id="B8XVP2"/>
<organism evidence="2">
    <name type="scientific">Ochlerotatus taeniorhynchus</name>
    <name type="common">Black salt marsh mosquito</name>
    <name type="synonym">Aedes taeniorhynchus</name>
    <dbReference type="NCBI Taxonomy" id="329105"/>
    <lineage>
        <taxon>Eukaryota</taxon>
        <taxon>Metazoa</taxon>
        <taxon>Ecdysozoa</taxon>
        <taxon>Arthropoda</taxon>
        <taxon>Hexapoda</taxon>
        <taxon>Insecta</taxon>
        <taxon>Pterygota</taxon>
        <taxon>Neoptera</taxon>
        <taxon>Endopterygota</taxon>
        <taxon>Diptera</taxon>
        <taxon>Nematocera</taxon>
        <taxon>Culicoidea</taxon>
        <taxon>Culicidae</taxon>
        <taxon>Culicinae</taxon>
        <taxon>Aedini</taxon>
        <taxon>Ochlerotatus</taxon>
        <taxon>Ochlerotatus</taxon>
    </lineage>
</organism>
<protein>
    <submittedName>
        <fullName evidence="2">Uncharacterized protein</fullName>
    </submittedName>
</protein>
<feature type="compositionally biased region" description="Pro residues" evidence="1">
    <location>
        <begin position="74"/>
        <end position="92"/>
    </location>
</feature>
<reference evidence="2" key="1">
    <citation type="submission" date="2008-11" db="EMBL/GenBank/DDBJ databases">
        <title>Molecular analysis of Ochlerotatus taeniorhynchus ecotype in Florida.</title>
        <authorList>
            <person name="Zhao L."/>
            <person name="Kline D.L."/>
            <person name="Becnel J.J."/>
            <person name="Clark G.G."/>
        </authorList>
    </citation>
    <scope>NUCLEOTIDE SEQUENCE</scope>
    <source>
        <strain evidence="2">Orlando 1952</strain>
    </source>
</reference>
<dbReference type="EMBL" id="FJ444825">
    <property type="protein sequence ID" value="ACJ74465.1"/>
    <property type="molecule type" value="mRNA"/>
</dbReference>
<accession>B8XVP2</accession>
<name>B8XVP2_OCHTA</name>
<feature type="region of interest" description="Disordered" evidence="1">
    <location>
        <begin position="1"/>
        <end position="92"/>
    </location>
</feature>
<feature type="compositionally biased region" description="Basic and acidic residues" evidence="1">
    <location>
        <begin position="1"/>
        <end position="18"/>
    </location>
</feature>